<dbReference type="Proteomes" id="UP001604336">
    <property type="component" value="Unassembled WGS sequence"/>
</dbReference>
<protein>
    <submittedName>
        <fullName evidence="2">Uncharacterized protein</fullName>
    </submittedName>
</protein>
<evidence type="ECO:0000313" key="3">
    <source>
        <dbReference type="Proteomes" id="UP001604336"/>
    </source>
</evidence>
<dbReference type="PRINTS" id="PR01217">
    <property type="entry name" value="PRICHEXTENSN"/>
</dbReference>
<dbReference type="PANTHER" id="PTHR31973">
    <property type="entry name" value="POLYPROTEIN, PUTATIVE-RELATED"/>
    <property type="match status" value="1"/>
</dbReference>
<sequence length="442" mass="48995">MRLLVDDLGIVDASLWTFISDKQKGLVDALDTLCVDAEHRFCVRHLHNNFKCQHRGLQLKNILWRVAQAMTVAEWEELMEKMKVHDVEAHKWLADKPAEQWSRSHFRDTTNTVWVSQNETAGNGNSFQRCCQVAYGVSDNCAHEDRDQSIFYLKNTCKYANASCIAPPKILPPPSPLVTPPTPQPPLPPPFSPSPTPENPSPMPHPPIASPSPTPEQPSPNPKPPSNSPSPTPEQPSPIPHPPSVSPSPTPEQPSPNPNPPSVSPPPTPEQPSPIPQPPSVYPPPTPEQPSPISQPPLVSPPPTPEQPSPNQPTPAPSPIYMVPPFPFPRPNPTPSPLLPPPPPNHPIRAKNCQIAFVDYDSCNPVPPDVSSASHMNPYELQFNPPYDNVDYMFDQNCCLATQVISNKCNDHIRDMSYGKLRIFKHLEDICSFQIRQRSKRS</sequence>
<evidence type="ECO:0000256" key="1">
    <source>
        <dbReference type="SAM" id="MobiDB-lite"/>
    </source>
</evidence>
<dbReference type="PANTHER" id="PTHR31973:SF199">
    <property type="entry name" value="SWIM-TYPE DOMAIN-CONTAINING PROTEIN"/>
    <property type="match status" value="1"/>
</dbReference>
<gene>
    <name evidence="2" type="ORF">Adt_07484</name>
</gene>
<reference evidence="3" key="1">
    <citation type="submission" date="2024-07" db="EMBL/GenBank/DDBJ databases">
        <title>Two chromosome-level genome assemblies of Korean endemic species Abeliophyllum distichum and Forsythia ovata (Oleaceae).</title>
        <authorList>
            <person name="Jang H."/>
        </authorList>
    </citation>
    <scope>NUCLEOTIDE SEQUENCE [LARGE SCALE GENOMIC DNA]</scope>
</reference>
<organism evidence="2 3">
    <name type="scientific">Abeliophyllum distichum</name>
    <dbReference type="NCBI Taxonomy" id="126358"/>
    <lineage>
        <taxon>Eukaryota</taxon>
        <taxon>Viridiplantae</taxon>
        <taxon>Streptophyta</taxon>
        <taxon>Embryophyta</taxon>
        <taxon>Tracheophyta</taxon>
        <taxon>Spermatophyta</taxon>
        <taxon>Magnoliopsida</taxon>
        <taxon>eudicotyledons</taxon>
        <taxon>Gunneridae</taxon>
        <taxon>Pentapetalae</taxon>
        <taxon>asterids</taxon>
        <taxon>lamiids</taxon>
        <taxon>Lamiales</taxon>
        <taxon>Oleaceae</taxon>
        <taxon>Forsythieae</taxon>
        <taxon>Abeliophyllum</taxon>
    </lineage>
</organism>
<evidence type="ECO:0000313" key="2">
    <source>
        <dbReference type="EMBL" id="KAL2534133.1"/>
    </source>
</evidence>
<comment type="caution">
    <text evidence="2">The sequence shown here is derived from an EMBL/GenBank/DDBJ whole genome shotgun (WGS) entry which is preliminary data.</text>
</comment>
<feature type="region of interest" description="Disordered" evidence="1">
    <location>
        <begin position="175"/>
        <end position="343"/>
    </location>
</feature>
<keyword evidence="3" id="KW-1185">Reference proteome</keyword>
<dbReference type="EMBL" id="JBFOLK010000002">
    <property type="protein sequence ID" value="KAL2534133.1"/>
    <property type="molecule type" value="Genomic_DNA"/>
</dbReference>
<name>A0ABD1V9V5_9LAMI</name>
<accession>A0ABD1V9V5</accession>
<proteinExistence type="predicted"/>
<dbReference type="AlphaFoldDB" id="A0ABD1V9V5"/>